<keyword evidence="2 5" id="KW-0689">Ribosomal protein</keyword>
<comment type="similarity">
    <text evidence="1 5">Belongs to the universal ribosomal protein uL4 family.</text>
</comment>
<dbReference type="Gene3D" id="3.40.1370.10">
    <property type="match status" value="1"/>
</dbReference>
<dbReference type="AlphaFoldDB" id="A0A410FTL4"/>
<dbReference type="GO" id="GO:0006412">
    <property type="term" value="P:translation"/>
    <property type="evidence" value="ECO:0007669"/>
    <property type="project" value="UniProtKB-UniRule"/>
</dbReference>
<comment type="function">
    <text evidence="5">Forms part of the polypeptide exit tunnel.</text>
</comment>
<evidence type="ECO:0000256" key="2">
    <source>
        <dbReference type="ARBA" id="ARBA00022980"/>
    </source>
</evidence>
<evidence type="ECO:0000313" key="7">
    <source>
        <dbReference type="EMBL" id="QAA76435.1"/>
    </source>
</evidence>
<organism evidence="7 8">
    <name type="scientific">Bipolaricaulis sibiricus</name>
    <dbReference type="NCBI Taxonomy" id="2501609"/>
    <lineage>
        <taxon>Bacteria</taxon>
        <taxon>Candidatus Bipolaricaulota</taxon>
        <taxon>Candidatus Bipolaricaulia</taxon>
        <taxon>Candidatus Bipolaricaulales</taxon>
        <taxon>Candidatus Bipolaricaulaceae</taxon>
        <taxon>Candidatus Bipolaricaulis</taxon>
    </lineage>
</organism>
<keyword evidence="5" id="KW-0699">rRNA-binding</keyword>
<name>A0A410FTL4_BIPS1</name>
<feature type="region of interest" description="Disordered" evidence="6">
    <location>
        <begin position="49"/>
        <end position="83"/>
    </location>
</feature>
<dbReference type="InterPro" id="IPR013005">
    <property type="entry name" value="Ribosomal_uL4-like"/>
</dbReference>
<dbReference type="Proteomes" id="UP000287233">
    <property type="component" value="Chromosome"/>
</dbReference>
<evidence type="ECO:0000256" key="1">
    <source>
        <dbReference type="ARBA" id="ARBA00010528"/>
    </source>
</evidence>
<evidence type="ECO:0000256" key="5">
    <source>
        <dbReference type="HAMAP-Rule" id="MF_01328"/>
    </source>
</evidence>
<evidence type="ECO:0000256" key="3">
    <source>
        <dbReference type="ARBA" id="ARBA00023274"/>
    </source>
</evidence>
<dbReference type="GO" id="GO:0019843">
    <property type="term" value="F:rRNA binding"/>
    <property type="evidence" value="ECO:0007669"/>
    <property type="project" value="UniProtKB-UniRule"/>
</dbReference>
<protein>
    <recommendedName>
        <fullName evidence="4 5">Large ribosomal subunit protein uL4</fullName>
    </recommendedName>
</protein>
<reference evidence="8" key="1">
    <citation type="submission" date="2018-12" db="EMBL/GenBank/DDBJ databases">
        <title>Complete genome sequence of an uncultured bacterium of the candidate phylum Bipolaricaulota.</title>
        <authorList>
            <person name="Kadnikov V.V."/>
            <person name="Mardanov A.V."/>
            <person name="Beletsky A.V."/>
            <person name="Frank Y.A."/>
            <person name="Karnachuk O.V."/>
            <person name="Ravin N.V."/>
        </authorList>
    </citation>
    <scope>NUCLEOTIDE SEQUENCE [LARGE SCALE GENOMIC DNA]</scope>
</reference>
<dbReference type="NCBIfam" id="TIGR03953">
    <property type="entry name" value="rplD_bact"/>
    <property type="match status" value="1"/>
</dbReference>
<dbReference type="KEGG" id="bih:BIP78_0669"/>
<evidence type="ECO:0000256" key="4">
    <source>
        <dbReference type="ARBA" id="ARBA00035244"/>
    </source>
</evidence>
<dbReference type="PANTHER" id="PTHR10746">
    <property type="entry name" value="50S RIBOSOMAL PROTEIN L4"/>
    <property type="match status" value="1"/>
</dbReference>
<comment type="function">
    <text evidence="5">One of the primary rRNA binding proteins, this protein initially binds near the 5'-end of the 23S rRNA. It is important during the early stages of 50S assembly. It makes multiple contacts with different domains of the 23S rRNA in the assembled 50S subunit and ribosome.</text>
</comment>
<keyword evidence="3 5" id="KW-0687">Ribonucleoprotein</keyword>
<dbReference type="InterPro" id="IPR002136">
    <property type="entry name" value="Ribosomal_uL4"/>
</dbReference>
<sequence length="213" mass="23202">MPNVRMYRFNDAAAEPVEAAVSASVFGVPVSTDLLHRAVRVQLLNRRQGTAATKTRGEVSGGGRKPWAQKHTGRARHGSTRSPIWRHGGVTFGPQPREWSLGLPARMRRRALSAALSARCEAGMVWMIDEVAFERPRTKDAIALLARLSCPAKTLVVVAPDEHVVPVTKSFSNIPGVTCLRSDAVTVYDVLAHDGLLLTQRAVQALEERVSHG</sequence>
<accession>A0A410FTL4</accession>
<gene>
    <name evidence="5" type="primary">rplD</name>
    <name evidence="7" type="ORF">BIP78_0669</name>
</gene>
<dbReference type="SUPFAM" id="SSF52166">
    <property type="entry name" value="Ribosomal protein L4"/>
    <property type="match status" value="1"/>
</dbReference>
<comment type="subunit">
    <text evidence="5">Part of the 50S ribosomal subunit.</text>
</comment>
<evidence type="ECO:0000313" key="8">
    <source>
        <dbReference type="Proteomes" id="UP000287233"/>
    </source>
</evidence>
<dbReference type="InterPro" id="IPR023574">
    <property type="entry name" value="Ribosomal_uL4_dom_sf"/>
</dbReference>
<feature type="compositionally biased region" description="Basic residues" evidence="6">
    <location>
        <begin position="67"/>
        <end position="79"/>
    </location>
</feature>
<dbReference type="HAMAP" id="MF_01328_B">
    <property type="entry name" value="Ribosomal_uL4_B"/>
    <property type="match status" value="1"/>
</dbReference>
<keyword evidence="5" id="KW-0694">RNA-binding</keyword>
<dbReference type="EMBL" id="CP034928">
    <property type="protein sequence ID" value="QAA76435.1"/>
    <property type="molecule type" value="Genomic_DNA"/>
</dbReference>
<evidence type="ECO:0000256" key="6">
    <source>
        <dbReference type="SAM" id="MobiDB-lite"/>
    </source>
</evidence>
<dbReference type="GO" id="GO:1990904">
    <property type="term" value="C:ribonucleoprotein complex"/>
    <property type="evidence" value="ECO:0007669"/>
    <property type="project" value="UniProtKB-KW"/>
</dbReference>
<proteinExistence type="inferred from homology"/>
<dbReference type="PANTHER" id="PTHR10746:SF6">
    <property type="entry name" value="LARGE RIBOSOMAL SUBUNIT PROTEIN UL4M"/>
    <property type="match status" value="1"/>
</dbReference>
<dbReference type="GO" id="GO:0003735">
    <property type="term" value="F:structural constituent of ribosome"/>
    <property type="evidence" value="ECO:0007669"/>
    <property type="project" value="InterPro"/>
</dbReference>
<dbReference type="Pfam" id="PF00573">
    <property type="entry name" value="Ribosomal_L4"/>
    <property type="match status" value="1"/>
</dbReference>
<dbReference type="GO" id="GO:0005840">
    <property type="term" value="C:ribosome"/>
    <property type="evidence" value="ECO:0007669"/>
    <property type="project" value="UniProtKB-KW"/>
</dbReference>